<accession>A0ACC1YY82</accession>
<dbReference type="EMBL" id="CM051394">
    <property type="protein sequence ID" value="KAJ4728177.1"/>
    <property type="molecule type" value="Genomic_DNA"/>
</dbReference>
<name>A0ACC1YY82_MELAZ</name>
<keyword evidence="2" id="KW-1185">Reference proteome</keyword>
<protein>
    <submittedName>
        <fullName evidence="1">Intracellular protein transporter USO1-like protein</fullName>
    </submittedName>
</protein>
<organism evidence="1 2">
    <name type="scientific">Melia azedarach</name>
    <name type="common">Chinaberry tree</name>
    <dbReference type="NCBI Taxonomy" id="155640"/>
    <lineage>
        <taxon>Eukaryota</taxon>
        <taxon>Viridiplantae</taxon>
        <taxon>Streptophyta</taxon>
        <taxon>Embryophyta</taxon>
        <taxon>Tracheophyta</taxon>
        <taxon>Spermatophyta</taxon>
        <taxon>Magnoliopsida</taxon>
        <taxon>eudicotyledons</taxon>
        <taxon>Gunneridae</taxon>
        <taxon>Pentapetalae</taxon>
        <taxon>rosids</taxon>
        <taxon>malvids</taxon>
        <taxon>Sapindales</taxon>
        <taxon>Meliaceae</taxon>
        <taxon>Melia</taxon>
    </lineage>
</organism>
<dbReference type="Proteomes" id="UP001164539">
    <property type="component" value="Chromosome 1"/>
</dbReference>
<evidence type="ECO:0000313" key="2">
    <source>
        <dbReference type="Proteomes" id="UP001164539"/>
    </source>
</evidence>
<sequence length="666" mass="75874">MERKEKGVEREGKKQEFMVKKLKRGILVGKRAGPSTPSPTWRLEFTSPNEDSKYNRNSVVQEFLNIPPTAVSARKLCANLWEFQPHQVSLAKMRKGGGFKHKNKGFHLPTHVVDSPNSPPDPDQPESASSLRRHLSVSLMKHHEAVKRNGRALQPVSPASYSSSMEVAPYNPAVTPTSSLDSRGKLRESSYSLKTSTELLKVLNRIWSLEEQHVSNMSLVKALKMELDNSGAKIKELLQEKQTGRQEMDDLMKQVAEEKVIRKNKEQDRIKAAIQSVRDEFEDERKLRKRSESLHRKLARDLSEIKSSFSNVLKEIERERKARILLENLCDEFAKGITDYEEEVRTLRHKPDTDPAHIKNADRLILHISEAWLDERMQMKIAETRNNFPEKNTIVDKLSFDIENFLHAKRFPKSRMHGNLSANELNKSCSYRQSIESFPLNEAGSAPQEAAYEEYSTDVDIQCSEVDKSASGKQSKGSTKQHEDSATKGHLEELVNLNSGKKKVRSREKKGGRKMFSLHSQVNEDMARTMTQFPDWEQGNELEGEIRGAIHEGFYERRNKHGEDGGLNPNHVLNDLTRNHSLSSEGDKIHPETDLREDSCVQSLFTGQASPVQKWMSKLVSPDFEKSESSLKLPRVVLKENTLKAKLLEARLESQHSRSKPSKSAF</sequence>
<gene>
    <name evidence="1" type="ORF">OWV82_001155</name>
</gene>
<proteinExistence type="predicted"/>
<evidence type="ECO:0000313" key="1">
    <source>
        <dbReference type="EMBL" id="KAJ4728177.1"/>
    </source>
</evidence>
<reference evidence="1 2" key="1">
    <citation type="journal article" date="2023" name="Science">
        <title>Complex scaffold remodeling in plant triterpene biosynthesis.</title>
        <authorList>
            <person name="De La Pena R."/>
            <person name="Hodgson H."/>
            <person name="Liu J.C."/>
            <person name="Stephenson M.J."/>
            <person name="Martin A.C."/>
            <person name="Owen C."/>
            <person name="Harkess A."/>
            <person name="Leebens-Mack J."/>
            <person name="Jimenez L.E."/>
            <person name="Osbourn A."/>
            <person name="Sattely E.S."/>
        </authorList>
    </citation>
    <scope>NUCLEOTIDE SEQUENCE [LARGE SCALE GENOMIC DNA]</scope>
    <source>
        <strain evidence="2">cv. JPN11</strain>
        <tissue evidence="1">Leaf</tissue>
    </source>
</reference>
<comment type="caution">
    <text evidence="1">The sequence shown here is derived from an EMBL/GenBank/DDBJ whole genome shotgun (WGS) entry which is preliminary data.</text>
</comment>